<gene>
    <name evidence="2" type="ORF">NQ315_013179</name>
</gene>
<sequence length="177" mass="20038">MNWICDSAQHDGVVATLIIFYSPLQFTYNATTNVQAQAVKGLDFTDDPFRDYRYEDPFNISFDEESTSDNKKTQSTTSDAFGFNNSSTSDKQNKFDPFGLDGRQSVPLPISDPFVSVSGRVSAPLYSELLSEDQQLAWAARESLKLEEVRKKRQLQEQADLELAISLSKAERYDRNL</sequence>
<evidence type="ECO:0000313" key="3">
    <source>
        <dbReference type="Proteomes" id="UP001159042"/>
    </source>
</evidence>
<reference evidence="2 3" key="1">
    <citation type="journal article" date="2023" name="Insect Mol. Biol.">
        <title>Genome sequencing provides insights into the evolution of gene families encoding plant cell wall-degrading enzymes in longhorned beetles.</title>
        <authorList>
            <person name="Shin N.R."/>
            <person name="Okamura Y."/>
            <person name="Kirsch R."/>
            <person name="Pauchet Y."/>
        </authorList>
    </citation>
    <scope>NUCLEOTIDE SEQUENCE [LARGE SCALE GENOMIC DNA]</scope>
    <source>
        <strain evidence="2">EAD_L_NR</strain>
    </source>
</reference>
<dbReference type="AlphaFoldDB" id="A0AAV8VC09"/>
<dbReference type="Proteomes" id="UP001159042">
    <property type="component" value="Unassembled WGS sequence"/>
</dbReference>
<keyword evidence="3" id="KW-1185">Reference proteome</keyword>
<evidence type="ECO:0000256" key="1">
    <source>
        <dbReference type="SAM" id="MobiDB-lite"/>
    </source>
</evidence>
<comment type="caution">
    <text evidence="2">The sequence shown here is derived from an EMBL/GenBank/DDBJ whole genome shotgun (WGS) entry which is preliminary data.</text>
</comment>
<feature type="region of interest" description="Disordered" evidence="1">
    <location>
        <begin position="61"/>
        <end position="98"/>
    </location>
</feature>
<name>A0AAV8VC09_9CUCU</name>
<proteinExistence type="predicted"/>
<organism evidence="2 3">
    <name type="scientific">Exocentrus adspersus</name>
    <dbReference type="NCBI Taxonomy" id="1586481"/>
    <lineage>
        <taxon>Eukaryota</taxon>
        <taxon>Metazoa</taxon>
        <taxon>Ecdysozoa</taxon>
        <taxon>Arthropoda</taxon>
        <taxon>Hexapoda</taxon>
        <taxon>Insecta</taxon>
        <taxon>Pterygota</taxon>
        <taxon>Neoptera</taxon>
        <taxon>Endopterygota</taxon>
        <taxon>Coleoptera</taxon>
        <taxon>Polyphaga</taxon>
        <taxon>Cucujiformia</taxon>
        <taxon>Chrysomeloidea</taxon>
        <taxon>Cerambycidae</taxon>
        <taxon>Lamiinae</taxon>
        <taxon>Acanthocinini</taxon>
        <taxon>Exocentrus</taxon>
    </lineage>
</organism>
<accession>A0AAV8VC09</accession>
<protein>
    <submittedName>
        <fullName evidence="2">Uncharacterized protein</fullName>
    </submittedName>
</protein>
<dbReference type="EMBL" id="JANEYG010000166">
    <property type="protein sequence ID" value="KAJ8911717.1"/>
    <property type="molecule type" value="Genomic_DNA"/>
</dbReference>
<feature type="compositionally biased region" description="Polar residues" evidence="1">
    <location>
        <begin position="73"/>
        <end position="90"/>
    </location>
</feature>
<evidence type="ECO:0000313" key="2">
    <source>
        <dbReference type="EMBL" id="KAJ8911717.1"/>
    </source>
</evidence>